<dbReference type="PANTHER" id="PTHR11124">
    <property type="entry name" value="VACUOLAR SORTING PROTEIN VPS29"/>
    <property type="match status" value="1"/>
</dbReference>
<dbReference type="Gene3D" id="3.60.21.10">
    <property type="match status" value="1"/>
</dbReference>
<feature type="region of interest" description="Disordered" evidence="3">
    <location>
        <begin position="378"/>
        <end position="474"/>
    </location>
</feature>
<dbReference type="AlphaFoldDB" id="C6LSR8"/>
<sequence length="474" mass="50794">MSQQFILVVGDINIPTKAFQIPIQFREIFHPRRISHVILTGNVTSAGTVSFLKTIKSDLHAVRGPYDETSYPDVDTRNYCGYNISVMNGSQCMPMGNSTQLSKFAKVYDSEIICSGCGWRPFVGMVDNVLVVKPGSLTGSIKENEPGYADDSSYCFNQGSQPGEDATSLTDSDGMKTYVPNPSKVYPYVRYANEPSFVLLGVSKGSPLVNVFTYIIRDTQLVVSSTKFMVPKLHELPEPKVEMFVQYKPPQEQKSQEPVAFGGLGNLAQTVLPPPPQQFNPYAPPVINAPSGVPPQTWQPQPSFQNEAHLSSQQFSNQPVWSSQQMQAPIAAPVQPAPIAAPVQPAPIAAPVQPAPIAAPVQPAPIAAPVQPAPIAAPVQPIKEPTPSAPVPSAATPAASTAPSAPVKTNPYLQAKTSPSPNPYLANSATRPNPYLKATSTTSPNNPPATNPYLKMTGGTSETSPYLKKFGDSQ</sequence>
<evidence type="ECO:0000313" key="5">
    <source>
        <dbReference type="EMBL" id="EET00931.1"/>
    </source>
</evidence>
<feature type="compositionally biased region" description="Low complexity" evidence="3">
    <location>
        <begin position="378"/>
        <end position="407"/>
    </location>
</feature>
<evidence type="ECO:0000256" key="2">
    <source>
        <dbReference type="ARBA" id="ARBA00017767"/>
    </source>
</evidence>
<dbReference type="Pfam" id="PF12850">
    <property type="entry name" value="Metallophos_2"/>
    <property type="match status" value="1"/>
</dbReference>
<dbReference type="SUPFAM" id="SSF56300">
    <property type="entry name" value="Metallo-dependent phosphatases"/>
    <property type="match status" value="1"/>
</dbReference>
<gene>
    <name evidence="5" type="ORF">GL50581_1810</name>
</gene>
<dbReference type="EMBL" id="ACGJ01002209">
    <property type="protein sequence ID" value="EET00931.1"/>
    <property type="molecule type" value="Genomic_DNA"/>
</dbReference>
<dbReference type="InterPro" id="IPR000979">
    <property type="entry name" value="Phosphodiesterase_MJ0936/Vps29"/>
</dbReference>
<proteinExistence type="inferred from homology"/>
<accession>C6LSR8</accession>
<dbReference type="InterPro" id="IPR024654">
    <property type="entry name" value="Calcineurin-like_PHP_lpxH"/>
</dbReference>
<evidence type="ECO:0000256" key="1">
    <source>
        <dbReference type="ARBA" id="ARBA00005945"/>
    </source>
</evidence>
<dbReference type="InterPro" id="IPR029052">
    <property type="entry name" value="Metallo-depent_PP-like"/>
</dbReference>
<organism evidence="5 6">
    <name type="scientific">Giardia intestinalis (strain ATCC 50581 / GS clone H7)</name>
    <name type="common">Giardia lamblia</name>
    <dbReference type="NCBI Taxonomy" id="598745"/>
    <lineage>
        <taxon>Eukaryota</taxon>
        <taxon>Metamonada</taxon>
        <taxon>Diplomonadida</taxon>
        <taxon>Hexamitidae</taxon>
        <taxon>Giardiinae</taxon>
        <taxon>Giardia</taxon>
    </lineage>
</organism>
<comment type="caution">
    <text evidence="5">The sequence shown here is derived from an EMBL/GenBank/DDBJ whole genome shotgun (WGS) entry which is preliminary data.</text>
</comment>
<dbReference type="VEuPathDB" id="GiardiaDB:GL50581_1810"/>
<evidence type="ECO:0000256" key="3">
    <source>
        <dbReference type="SAM" id="MobiDB-lite"/>
    </source>
</evidence>
<comment type="similarity">
    <text evidence="1">Belongs to the VPS29 family.</text>
</comment>
<protein>
    <recommendedName>
        <fullName evidence="2">Vacuolar protein sorting-associated protein 29</fullName>
    </recommendedName>
</protein>
<dbReference type="OMA" id="REIFHPR"/>
<dbReference type="Proteomes" id="UP000002488">
    <property type="component" value="Unassembled WGS sequence"/>
</dbReference>
<evidence type="ECO:0000259" key="4">
    <source>
        <dbReference type="Pfam" id="PF12850"/>
    </source>
</evidence>
<dbReference type="OrthoDB" id="10258130at2759"/>
<evidence type="ECO:0000313" key="6">
    <source>
        <dbReference type="Proteomes" id="UP000002488"/>
    </source>
</evidence>
<feature type="compositionally biased region" description="Polar residues" evidence="3">
    <location>
        <begin position="411"/>
        <end position="431"/>
    </location>
</feature>
<reference evidence="5 6" key="1">
    <citation type="journal article" date="2009" name="PLoS Pathog.">
        <title>Draft genome sequencing of giardia intestinalis assemblage B isolate GS: is human giardiasis caused by two different species?</title>
        <authorList>
            <person name="Franzen O."/>
            <person name="Jerlstrom-Hultqvist J."/>
            <person name="Castro E."/>
            <person name="Sherwood E."/>
            <person name="Ankarklev J."/>
            <person name="Reiner D.S."/>
            <person name="Palm D."/>
            <person name="Andersson J.O."/>
            <person name="Andersson B."/>
            <person name="Svard S.G."/>
        </authorList>
    </citation>
    <scope>NUCLEOTIDE SEQUENCE [LARGE SCALE GENOMIC DNA]</scope>
    <source>
        <strain evidence="6">ATCC 50581 / GS clone H7</strain>
    </source>
</reference>
<name>C6LSR8_GIAIB</name>
<feature type="domain" description="Calcineurin-like phosphoesterase" evidence="4">
    <location>
        <begin position="6"/>
        <end position="149"/>
    </location>
</feature>